<gene>
    <name evidence="6" type="ORF">HDIA_1183</name>
</gene>
<dbReference type="AlphaFoldDB" id="A0A2C9D379"/>
<reference evidence="7" key="1">
    <citation type="submission" date="2017-09" db="EMBL/GenBank/DDBJ databases">
        <title>Genome sequence of Nannocystis excedens DSM 71.</title>
        <authorList>
            <person name="Blom J."/>
        </authorList>
    </citation>
    <scope>NUCLEOTIDE SEQUENCE [LARGE SCALE GENOMIC DNA]</scope>
    <source>
        <strain evidence="7">type strain: E19</strain>
    </source>
</reference>
<protein>
    <submittedName>
        <fullName evidence="6">LemA family protein</fullName>
    </submittedName>
</protein>
<dbReference type="RefSeq" id="WP_099555258.1">
    <property type="nucleotide sequence ID" value="NZ_LT960614.1"/>
</dbReference>
<dbReference type="PANTHER" id="PTHR34478:SF1">
    <property type="entry name" value="PROTEIN LEMA"/>
    <property type="match status" value="1"/>
</dbReference>
<comment type="similarity">
    <text evidence="2">Belongs to the LemA family.</text>
</comment>
<organism evidence="6 7">
    <name type="scientific">Hartmannibacter diazotrophicus</name>
    <dbReference type="NCBI Taxonomy" id="1482074"/>
    <lineage>
        <taxon>Bacteria</taxon>
        <taxon>Pseudomonadati</taxon>
        <taxon>Pseudomonadota</taxon>
        <taxon>Alphaproteobacteria</taxon>
        <taxon>Hyphomicrobiales</taxon>
        <taxon>Pleomorphomonadaceae</taxon>
        <taxon>Hartmannibacter</taxon>
    </lineage>
</organism>
<name>A0A2C9D379_9HYPH</name>
<dbReference type="InterPro" id="IPR007156">
    <property type="entry name" value="MamQ_LemA"/>
</dbReference>
<keyword evidence="3" id="KW-0812">Transmembrane</keyword>
<dbReference type="EMBL" id="LT960614">
    <property type="protein sequence ID" value="SON54724.1"/>
    <property type="molecule type" value="Genomic_DNA"/>
</dbReference>
<dbReference type="Pfam" id="PF04011">
    <property type="entry name" value="LemA"/>
    <property type="match status" value="1"/>
</dbReference>
<dbReference type="Gene3D" id="1.20.1440.20">
    <property type="entry name" value="LemA-like domain"/>
    <property type="match status" value="1"/>
</dbReference>
<comment type="subcellular location">
    <subcellularLocation>
        <location evidence="1">Membrane</location>
        <topology evidence="1">Single-pass membrane protein</topology>
    </subcellularLocation>
</comment>
<keyword evidence="4" id="KW-1133">Transmembrane helix</keyword>
<evidence type="ECO:0000256" key="4">
    <source>
        <dbReference type="ARBA" id="ARBA00022989"/>
    </source>
</evidence>
<dbReference type="PANTHER" id="PTHR34478">
    <property type="entry name" value="PROTEIN LEMA"/>
    <property type="match status" value="1"/>
</dbReference>
<accession>A0A2C9D379</accession>
<dbReference type="GO" id="GO:0016020">
    <property type="term" value="C:membrane"/>
    <property type="evidence" value="ECO:0007669"/>
    <property type="project" value="UniProtKB-SubCell"/>
</dbReference>
<evidence type="ECO:0000256" key="3">
    <source>
        <dbReference type="ARBA" id="ARBA00022692"/>
    </source>
</evidence>
<dbReference type="KEGG" id="hdi:HDIA_1183"/>
<evidence type="ECO:0000313" key="7">
    <source>
        <dbReference type="Proteomes" id="UP000223606"/>
    </source>
</evidence>
<evidence type="ECO:0000256" key="1">
    <source>
        <dbReference type="ARBA" id="ARBA00004167"/>
    </source>
</evidence>
<dbReference type="InterPro" id="IPR023353">
    <property type="entry name" value="LemA-like_dom_sf"/>
</dbReference>
<keyword evidence="5" id="KW-0472">Membrane</keyword>
<sequence>MTTWIVLGVLVLLALYLVSLYNRLVKARQMAKEGWSGIDVQLKRRADLVPNLVDTVKGYMSHERETLEAVTTMRAQVGAVPAGDVEGRAKAEGLLGQALGRLLAVAENYPDLKASTNFQTLQLELSNLENEIQMSRRYYNGAARELNVMVESFPSNLVAGQFGFAPMDYFEIENAADRAVPKVGFNG</sequence>
<keyword evidence="7" id="KW-1185">Reference proteome</keyword>
<evidence type="ECO:0000313" key="6">
    <source>
        <dbReference type="EMBL" id="SON54724.1"/>
    </source>
</evidence>
<dbReference type="OrthoDB" id="9804152at2"/>
<dbReference type="Proteomes" id="UP000223606">
    <property type="component" value="Chromosome 1"/>
</dbReference>
<proteinExistence type="inferred from homology"/>
<dbReference type="SUPFAM" id="SSF140478">
    <property type="entry name" value="LemA-like"/>
    <property type="match status" value="1"/>
</dbReference>
<evidence type="ECO:0000256" key="5">
    <source>
        <dbReference type="ARBA" id="ARBA00023136"/>
    </source>
</evidence>
<evidence type="ECO:0000256" key="2">
    <source>
        <dbReference type="ARBA" id="ARBA00008854"/>
    </source>
</evidence>